<sequence>MSKDNIAKQSILPERQSKINLMMRQEEHGLEEQVYCICRSSDASRFMIGCDYCEEWYHGDCIDITEEESRFIKKFFCPKCRQRDPSLTIKYKQKKLEQCESCKGKPRQQCQYRVCLTFAPKQKKVETVAEEEEIAIKPVLNEANYSDDDVWEPSLRKEKPTVPSSKPSRHSTNKKEKAKGRHRSSAISGDHRRRKRITSSTDSGGESEIEKSPARSKQKVIHCYGPQCINASRPGSKYCSDQCGLKLATTRIYQILPQRIQEWGLTPCIAEEKNKKELELIRKQQNEAREALEELDLKQKELDITTAKAKKFTVDINSDDEADEAGDCETESATVQCVTCGIGITVSNAIRHMERCFNKYESQTSFGSIFQTKIEGNNMFCDFYNPSNRTYCKRLRVLCPEHCKDPKVNDTDVCGYPLVREVFEETGDFCLIQKKKCVKHNNWEKLRRAEIDMERVRQWLKLDELFEKERQIRTAMAQRAGLLPLILHSTFNHELMQQQYSGHSGATAESGETIAINKNAIKEDDACCG</sequence>
<protein>
    <recommendedName>
        <fullName evidence="9">CXXC-type zinc finger protein 1</fullName>
    </recommendedName>
</protein>
<dbReference type="InterPro" id="IPR022056">
    <property type="entry name" value="CpG-bd_C"/>
</dbReference>
<reference evidence="14 15" key="1">
    <citation type="journal article" date="2023" name="Nucleic Acids Res.">
        <title>The hologenome of Daphnia magna reveals possible DNA methylation and microbiome-mediated evolution of the host genome.</title>
        <authorList>
            <person name="Chaturvedi A."/>
            <person name="Li X."/>
            <person name="Dhandapani V."/>
            <person name="Marshall H."/>
            <person name="Kissane S."/>
            <person name="Cuenca-Cambronero M."/>
            <person name="Asole G."/>
            <person name="Calvet F."/>
            <person name="Ruiz-Romero M."/>
            <person name="Marangio P."/>
            <person name="Guigo R."/>
            <person name="Rago D."/>
            <person name="Mirbahai L."/>
            <person name="Eastwood N."/>
            <person name="Colbourne J.K."/>
            <person name="Zhou J."/>
            <person name="Mallon E."/>
            <person name="Orsini L."/>
        </authorList>
    </citation>
    <scope>NUCLEOTIDE SEQUENCE [LARGE SCALE GENOMIC DNA]</scope>
    <source>
        <strain evidence="14">LRV0_1</strain>
    </source>
</reference>
<evidence type="ECO:0000256" key="1">
    <source>
        <dbReference type="ARBA" id="ARBA00004123"/>
    </source>
</evidence>
<keyword evidence="5" id="KW-0805">Transcription regulation</keyword>
<dbReference type="InterPro" id="IPR019786">
    <property type="entry name" value="Zinc_finger_PHD-type_CS"/>
</dbReference>
<evidence type="ECO:0000256" key="12">
    <source>
        <dbReference type="SAM" id="MobiDB-lite"/>
    </source>
</evidence>
<comment type="subcellular location">
    <subcellularLocation>
        <location evidence="1">Nucleus</location>
    </subcellularLocation>
</comment>
<evidence type="ECO:0000256" key="7">
    <source>
        <dbReference type="ARBA" id="ARBA00023163"/>
    </source>
</evidence>
<feature type="domain" description="PHD-type" evidence="13">
    <location>
        <begin position="33"/>
        <end position="83"/>
    </location>
</feature>
<keyword evidence="4" id="KW-0862">Zinc</keyword>
<evidence type="ECO:0000256" key="2">
    <source>
        <dbReference type="ARBA" id="ARBA00022723"/>
    </source>
</evidence>
<keyword evidence="7" id="KW-0804">Transcription</keyword>
<accession>A0ABQ9ZT58</accession>
<feature type="coiled-coil region" evidence="11">
    <location>
        <begin position="274"/>
        <end position="308"/>
    </location>
</feature>
<dbReference type="PANTHER" id="PTHR46174">
    <property type="entry name" value="CXXC-TYPE ZINC FINGER PROTEIN 1"/>
    <property type="match status" value="1"/>
</dbReference>
<comment type="caution">
    <text evidence="14">The sequence shown here is derived from an EMBL/GenBank/DDBJ whole genome shotgun (WGS) entry which is preliminary data.</text>
</comment>
<dbReference type="PROSITE" id="PS50016">
    <property type="entry name" value="ZF_PHD_2"/>
    <property type="match status" value="1"/>
</dbReference>
<gene>
    <name evidence="14" type="ORF">OUZ56_030892</name>
</gene>
<evidence type="ECO:0000256" key="10">
    <source>
        <dbReference type="PROSITE-ProRule" id="PRU00146"/>
    </source>
</evidence>
<evidence type="ECO:0000256" key="9">
    <source>
        <dbReference type="ARBA" id="ARBA00023828"/>
    </source>
</evidence>
<proteinExistence type="predicted"/>
<dbReference type="PROSITE" id="PS01359">
    <property type="entry name" value="ZF_PHD_1"/>
    <property type="match status" value="1"/>
</dbReference>
<dbReference type="InterPro" id="IPR037869">
    <property type="entry name" value="Spp1/CFP1"/>
</dbReference>
<evidence type="ECO:0000256" key="4">
    <source>
        <dbReference type="ARBA" id="ARBA00022833"/>
    </source>
</evidence>
<evidence type="ECO:0000313" key="14">
    <source>
        <dbReference type="EMBL" id="KAK4015926.1"/>
    </source>
</evidence>
<evidence type="ECO:0000256" key="5">
    <source>
        <dbReference type="ARBA" id="ARBA00023015"/>
    </source>
</evidence>
<dbReference type="Proteomes" id="UP001234178">
    <property type="component" value="Unassembled WGS sequence"/>
</dbReference>
<keyword evidence="8" id="KW-0539">Nucleus</keyword>
<evidence type="ECO:0000256" key="11">
    <source>
        <dbReference type="SAM" id="Coils"/>
    </source>
</evidence>
<feature type="region of interest" description="Disordered" evidence="12">
    <location>
        <begin position="150"/>
        <end position="216"/>
    </location>
</feature>
<dbReference type="Gene3D" id="3.30.40.10">
    <property type="entry name" value="Zinc/RING finger domain, C3HC4 (zinc finger)"/>
    <property type="match status" value="1"/>
</dbReference>
<dbReference type="SUPFAM" id="SSF57903">
    <property type="entry name" value="FYVE/PHD zinc finger"/>
    <property type="match status" value="1"/>
</dbReference>
<evidence type="ECO:0000313" key="15">
    <source>
        <dbReference type="Proteomes" id="UP001234178"/>
    </source>
</evidence>
<dbReference type="SMART" id="SM00249">
    <property type="entry name" value="PHD"/>
    <property type="match status" value="1"/>
</dbReference>
<dbReference type="InterPro" id="IPR013083">
    <property type="entry name" value="Znf_RING/FYVE/PHD"/>
</dbReference>
<evidence type="ECO:0000256" key="8">
    <source>
        <dbReference type="ARBA" id="ARBA00023242"/>
    </source>
</evidence>
<keyword evidence="11" id="KW-0175">Coiled coil</keyword>
<organism evidence="14 15">
    <name type="scientific">Daphnia magna</name>
    <dbReference type="NCBI Taxonomy" id="35525"/>
    <lineage>
        <taxon>Eukaryota</taxon>
        <taxon>Metazoa</taxon>
        <taxon>Ecdysozoa</taxon>
        <taxon>Arthropoda</taxon>
        <taxon>Crustacea</taxon>
        <taxon>Branchiopoda</taxon>
        <taxon>Diplostraca</taxon>
        <taxon>Cladocera</taxon>
        <taxon>Anomopoda</taxon>
        <taxon>Daphniidae</taxon>
        <taxon>Daphnia</taxon>
    </lineage>
</organism>
<evidence type="ECO:0000259" key="13">
    <source>
        <dbReference type="PROSITE" id="PS50016"/>
    </source>
</evidence>
<dbReference type="Pfam" id="PF12269">
    <property type="entry name" value="CpG_bind_C"/>
    <property type="match status" value="1"/>
</dbReference>
<dbReference type="PANTHER" id="PTHR46174:SF1">
    <property type="entry name" value="CXXC-TYPE ZINC FINGER PROTEIN 1"/>
    <property type="match status" value="1"/>
</dbReference>
<dbReference type="InterPro" id="IPR019787">
    <property type="entry name" value="Znf_PHD-finger"/>
</dbReference>
<evidence type="ECO:0000256" key="3">
    <source>
        <dbReference type="ARBA" id="ARBA00022771"/>
    </source>
</evidence>
<dbReference type="EMBL" id="JAOYFB010000005">
    <property type="protein sequence ID" value="KAK4015926.1"/>
    <property type="molecule type" value="Genomic_DNA"/>
</dbReference>
<dbReference type="Pfam" id="PF00628">
    <property type="entry name" value="PHD"/>
    <property type="match status" value="1"/>
</dbReference>
<keyword evidence="6" id="KW-0238">DNA-binding</keyword>
<keyword evidence="15" id="KW-1185">Reference proteome</keyword>
<feature type="compositionally biased region" description="Basic residues" evidence="12">
    <location>
        <begin position="167"/>
        <end position="184"/>
    </location>
</feature>
<name>A0ABQ9ZT58_9CRUS</name>
<evidence type="ECO:0000256" key="6">
    <source>
        <dbReference type="ARBA" id="ARBA00023125"/>
    </source>
</evidence>
<keyword evidence="3 10" id="KW-0863">Zinc-finger</keyword>
<dbReference type="CDD" id="cd15553">
    <property type="entry name" value="PHD_Cfp1"/>
    <property type="match status" value="1"/>
</dbReference>
<dbReference type="InterPro" id="IPR001965">
    <property type="entry name" value="Znf_PHD"/>
</dbReference>
<keyword evidence="2" id="KW-0479">Metal-binding</keyword>
<dbReference type="InterPro" id="IPR011011">
    <property type="entry name" value="Znf_FYVE_PHD"/>
</dbReference>